<dbReference type="SUPFAM" id="SSF51126">
    <property type="entry name" value="Pectin lyase-like"/>
    <property type="match status" value="1"/>
</dbReference>
<dbReference type="AlphaFoldDB" id="A0A9E6ZYA7"/>
<dbReference type="SUPFAM" id="SSF56219">
    <property type="entry name" value="DNase I-like"/>
    <property type="match status" value="1"/>
</dbReference>
<name>A0A9E6ZYA7_9HYPH</name>
<proteinExistence type="predicted"/>
<dbReference type="Pfam" id="PF03372">
    <property type="entry name" value="Exo_endo_phos"/>
    <property type="match status" value="1"/>
</dbReference>
<dbReference type="GO" id="GO:0003824">
    <property type="term" value="F:catalytic activity"/>
    <property type="evidence" value="ECO:0007669"/>
    <property type="project" value="InterPro"/>
</dbReference>
<dbReference type="InterPro" id="IPR005546">
    <property type="entry name" value="Autotransporte_beta"/>
</dbReference>
<dbReference type="KEGG" id="apol:K9D25_19615"/>
<dbReference type="NCBIfam" id="TIGR01414">
    <property type="entry name" value="autotrans_barl"/>
    <property type="match status" value="1"/>
</dbReference>
<keyword evidence="1 2" id="KW-0732">Signal</keyword>
<reference evidence="4" key="1">
    <citation type="submission" date="2021-09" db="EMBL/GenBank/DDBJ databases">
        <title>Network and meta-omics reveal the key degrader and cooperation patterns in an efficient 1,4-dioxane-degrading microbial community.</title>
        <authorList>
            <person name="Dai C."/>
        </authorList>
    </citation>
    <scope>NUCLEOTIDE SEQUENCE</scope>
    <source>
        <strain evidence="4">ZM13</strain>
    </source>
</reference>
<dbReference type="InterPro" id="IPR011050">
    <property type="entry name" value="Pectin_lyase_fold/virulence"/>
</dbReference>
<dbReference type="SMART" id="SM00869">
    <property type="entry name" value="Autotransporter"/>
    <property type="match status" value="1"/>
</dbReference>
<evidence type="ECO:0000313" key="5">
    <source>
        <dbReference type="Proteomes" id="UP000831684"/>
    </source>
</evidence>
<dbReference type="GO" id="GO:0019867">
    <property type="term" value="C:outer membrane"/>
    <property type="evidence" value="ECO:0007669"/>
    <property type="project" value="InterPro"/>
</dbReference>
<dbReference type="NCBIfam" id="TIGR02601">
    <property type="entry name" value="autotrns_rpt"/>
    <property type="match status" value="1"/>
</dbReference>
<dbReference type="InterPro" id="IPR036709">
    <property type="entry name" value="Autotransporte_beta_dom_sf"/>
</dbReference>
<feature type="signal peptide" evidence="2">
    <location>
        <begin position="1"/>
        <end position="37"/>
    </location>
</feature>
<evidence type="ECO:0000313" key="4">
    <source>
        <dbReference type="EMBL" id="UOK70890.1"/>
    </source>
</evidence>
<evidence type="ECO:0000256" key="1">
    <source>
        <dbReference type="ARBA" id="ARBA00022729"/>
    </source>
</evidence>
<dbReference type="Gene3D" id="2.40.128.130">
    <property type="entry name" value="Autotransporter beta-domain"/>
    <property type="match status" value="1"/>
</dbReference>
<dbReference type="InterPro" id="IPR013425">
    <property type="entry name" value="Autotrns_rpt"/>
</dbReference>
<sequence>MTLGKTRHRRDFSLATLSSRLLCGAAMTVLGTVAAQAEDGTLRILTLNTWGDQYANNLGVTSDFFINGNYDIIALQESRTNTKYIPGLTQMLGDAGLGTYAGTQISDVSVLSRLSGSFGSSTLGDAVAYQKIDAQNGVPQTIIGSVHLNYYDEPNVRLNEVKGLNSWAASSDTPIILVGDFNAGDVSERGLHNADQQSYLFARTIVDSGSSALWKQLAKEYTPEGKASQYEAYAASMQVVDGNGTVHYRNVIQAYFDANRNEFPGKTSISQLSWRQWEQIIAKDMAQNGITFEDETYPVASNTPVTMNVLKKQYMLLTTAAEREPFAPHELKDGTTTWPSAGEDATNTWTSWDRVTIDHFMVSRPFGKWYTIVDDPKDAYTGVLDDVGFINDGSAPLADHEPVAHTLKWIGPALETYTETVDSKDVEKTRLVWGSDATVFEEKNKEFYLTRNNMRTDVYLGQISDENGNPILTGLTLEEKKTLLDCTSTDPRFQQAIRDYCIDDHSFIGQTLVTDGGTLIVDEDAALGTSAASLHLDNGTLRIAGTAMTLLDRAVVLEAGGGGIEVAAADNAVAIGRVISGTGSLTKLGEGALGLFGQNTYSGETKVEAGLLVVNGSIATSSLTTVFDGAALAGTGTVGHLRVASGGTLAPGQSIGTLNVAGNLTFAAGSLYQVELNAEGKSDLVAVTGATTIEGGSVIGIAAGGNYLPETAYTILTSAGGIDGAFADVTSNLAFLDPTLAYGATDIRLTMARNDTAFDKVGYTRNQQAAARGAESLGYGNALYNAIVMQDAATARGIFSQIGGEVHASTSGVLVSTSRFVRDAMDDRLRASAGETLISDMAVASLDTKAPRPVAADTKGVAMWMRGFGSWNTVDGDNNADGLTSNTGGVLGGLDAGLPGNWRVGMLAGYSQTSVSLDDLAASADSDNVHLGLYAGTQAGPVGVRLGAAYTWHTIDSLRQVNIPTISERLTADYDAATSQVFGELGYRFENGTAVFEPFVNLAYVHFSNDAFAEQGGVTALGGQSDSLDTFFTTLGLRASTRFNVGGMQATLRGTVGWQHASGDITPEASLAFIGGDVFSVAGAPIAENVAVLGARIEFAATEHATVSIGYDGQFGSGQSDNGLTGTLSVKF</sequence>
<organism evidence="4 5">
    <name type="scientific">Ancylobacter polymorphus</name>
    <dbReference type="NCBI Taxonomy" id="223390"/>
    <lineage>
        <taxon>Bacteria</taxon>
        <taxon>Pseudomonadati</taxon>
        <taxon>Pseudomonadota</taxon>
        <taxon>Alphaproteobacteria</taxon>
        <taxon>Hyphomicrobiales</taxon>
        <taxon>Xanthobacteraceae</taxon>
        <taxon>Ancylobacter</taxon>
    </lineage>
</organism>
<dbReference type="RefSeq" id="WP_244377579.1">
    <property type="nucleotide sequence ID" value="NZ_CP083239.1"/>
</dbReference>
<feature type="domain" description="Autotransporter" evidence="3">
    <location>
        <begin position="856"/>
        <end position="1132"/>
    </location>
</feature>
<dbReference type="SUPFAM" id="SSF103515">
    <property type="entry name" value="Autotransporter"/>
    <property type="match status" value="1"/>
</dbReference>
<dbReference type="EMBL" id="CP083239">
    <property type="protein sequence ID" value="UOK70890.1"/>
    <property type="molecule type" value="Genomic_DNA"/>
</dbReference>
<feature type="chain" id="PRO_5038825890" evidence="2">
    <location>
        <begin position="38"/>
        <end position="1132"/>
    </location>
</feature>
<dbReference type="Gene3D" id="3.60.10.10">
    <property type="entry name" value="Endonuclease/exonuclease/phosphatase"/>
    <property type="match status" value="1"/>
</dbReference>
<protein>
    <submittedName>
        <fullName evidence="4">Autotransporter domain-containing protein</fullName>
    </submittedName>
</protein>
<dbReference type="PROSITE" id="PS51208">
    <property type="entry name" value="AUTOTRANSPORTER"/>
    <property type="match status" value="1"/>
</dbReference>
<gene>
    <name evidence="4" type="ORF">K9D25_19615</name>
</gene>
<evidence type="ECO:0000259" key="3">
    <source>
        <dbReference type="PROSITE" id="PS51208"/>
    </source>
</evidence>
<dbReference type="InterPro" id="IPR005135">
    <property type="entry name" value="Endo/exonuclease/phosphatase"/>
</dbReference>
<dbReference type="Pfam" id="PF03797">
    <property type="entry name" value="Autotransporter"/>
    <property type="match status" value="1"/>
</dbReference>
<evidence type="ECO:0000256" key="2">
    <source>
        <dbReference type="SAM" id="SignalP"/>
    </source>
</evidence>
<accession>A0A9E6ZYA7</accession>
<dbReference type="Proteomes" id="UP000831684">
    <property type="component" value="Chromosome"/>
</dbReference>
<dbReference type="InterPro" id="IPR006315">
    <property type="entry name" value="OM_autotransptr_brl_dom"/>
</dbReference>
<dbReference type="InterPro" id="IPR036691">
    <property type="entry name" value="Endo/exonu/phosph_ase_sf"/>
</dbReference>